<gene>
    <name evidence="2" type="ORF">Sgleb_63810</name>
</gene>
<protein>
    <submittedName>
        <fullName evidence="2">Uncharacterized protein</fullName>
    </submittedName>
</protein>
<name>A0A640T550_9ACTN</name>
<comment type="caution">
    <text evidence="2">The sequence shown here is derived from an EMBL/GenBank/DDBJ whole genome shotgun (WGS) entry which is preliminary data.</text>
</comment>
<keyword evidence="3" id="KW-1185">Reference proteome</keyword>
<dbReference type="Proteomes" id="UP000430079">
    <property type="component" value="Unassembled WGS sequence"/>
</dbReference>
<dbReference type="EMBL" id="BLIO01000001">
    <property type="protein sequence ID" value="GFE18334.1"/>
    <property type="molecule type" value="Genomic_DNA"/>
</dbReference>
<proteinExistence type="predicted"/>
<organism evidence="2 3">
    <name type="scientific">Streptomyces glebosus</name>
    <dbReference type="NCBI Taxonomy" id="249580"/>
    <lineage>
        <taxon>Bacteria</taxon>
        <taxon>Bacillati</taxon>
        <taxon>Actinomycetota</taxon>
        <taxon>Actinomycetes</taxon>
        <taxon>Kitasatosporales</taxon>
        <taxon>Streptomycetaceae</taxon>
        <taxon>Streptomyces</taxon>
    </lineage>
</organism>
<dbReference type="AlphaFoldDB" id="A0A640T550"/>
<accession>A0A640T550</accession>
<sequence length="71" mass="7487">MVEVPQWDADERAGRSGRAAAGRRAAEQWLNYSGSWPAAEGGAGRVAAPILVWTTGIGVVRAGGVRWRNGP</sequence>
<evidence type="ECO:0000313" key="2">
    <source>
        <dbReference type="EMBL" id="GFE18334.1"/>
    </source>
</evidence>
<evidence type="ECO:0000256" key="1">
    <source>
        <dbReference type="SAM" id="MobiDB-lite"/>
    </source>
</evidence>
<evidence type="ECO:0000313" key="3">
    <source>
        <dbReference type="Proteomes" id="UP000430079"/>
    </source>
</evidence>
<reference evidence="2 3" key="1">
    <citation type="submission" date="2019-12" db="EMBL/GenBank/DDBJ databases">
        <title>Whole genome shotgun sequence of Streptomyces hygroscopicus subsp. glebosus NBRC 13786.</title>
        <authorList>
            <person name="Ichikawa N."/>
            <person name="Kimura A."/>
            <person name="Kitahashi Y."/>
            <person name="Komaki H."/>
            <person name="Tamura T."/>
        </authorList>
    </citation>
    <scope>NUCLEOTIDE SEQUENCE [LARGE SCALE GENOMIC DNA]</scope>
    <source>
        <strain evidence="2 3">NBRC 13786</strain>
    </source>
</reference>
<feature type="region of interest" description="Disordered" evidence="1">
    <location>
        <begin position="1"/>
        <end position="21"/>
    </location>
</feature>